<proteinExistence type="predicted"/>
<dbReference type="Proteomes" id="UP001432222">
    <property type="component" value="Chromosome"/>
</dbReference>
<feature type="signal peptide" evidence="1">
    <location>
        <begin position="1"/>
        <end position="30"/>
    </location>
</feature>
<keyword evidence="1" id="KW-0732">Signal</keyword>
<dbReference type="InterPro" id="IPR006311">
    <property type="entry name" value="TAT_signal"/>
</dbReference>
<dbReference type="PROSITE" id="PS51318">
    <property type="entry name" value="TAT"/>
    <property type="match status" value="1"/>
</dbReference>
<dbReference type="SUPFAM" id="SSF63829">
    <property type="entry name" value="Calcium-dependent phosphotriesterase"/>
    <property type="match status" value="1"/>
</dbReference>
<dbReference type="Gene3D" id="2.130.10.10">
    <property type="entry name" value="YVTN repeat-like/Quinoprotein amine dehydrogenase"/>
    <property type="match status" value="1"/>
</dbReference>
<reference evidence="2" key="1">
    <citation type="submission" date="2022-10" db="EMBL/GenBank/DDBJ databases">
        <title>The complete genomes of actinobacterial strains from the NBC collection.</title>
        <authorList>
            <person name="Joergensen T.S."/>
            <person name="Alvarez Arevalo M."/>
            <person name="Sterndorff E.B."/>
            <person name="Faurdal D."/>
            <person name="Vuksanovic O."/>
            <person name="Mourched A.-S."/>
            <person name="Charusanti P."/>
            <person name="Shaw S."/>
            <person name="Blin K."/>
            <person name="Weber T."/>
        </authorList>
    </citation>
    <scope>NUCLEOTIDE SEQUENCE</scope>
    <source>
        <strain evidence="2">NBC_00222</strain>
    </source>
</reference>
<name>A0ABZ1U8M7_9ACTN</name>
<evidence type="ECO:0000313" key="3">
    <source>
        <dbReference type="Proteomes" id="UP001432222"/>
    </source>
</evidence>
<dbReference type="InterPro" id="IPR045383">
    <property type="entry name" value="DUF6528"/>
</dbReference>
<dbReference type="EMBL" id="CP108110">
    <property type="protein sequence ID" value="WUQ87532.1"/>
    <property type="molecule type" value="Genomic_DNA"/>
</dbReference>
<accession>A0ABZ1U8M7</accession>
<feature type="chain" id="PRO_5045663533" evidence="1">
    <location>
        <begin position="31"/>
        <end position="332"/>
    </location>
</feature>
<keyword evidence="3" id="KW-1185">Reference proteome</keyword>
<dbReference type="RefSeq" id="WP_328958092.1">
    <property type="nucleotide sequence ID" value="NZ_CP108110.1"/>
</dbReference>
<gene>
    <name evidence="2" type="ORF">OHA16_33940</name>
</gene>
<evidence type="ECO:0000313" key="2">
    <source>
        <dbReference type="EMBL" id="WUQ87532.1"/>
    </source>
</evidence>
<dbReference type="InterPro" id="IPR015943">
    <property type="entry name" value="WD40/YVTN_repeat-like_dom_sf"/>
</dbReference>
<protein>
    <submittedName>
        <fullName evidence="2">DUF6528 family protein</fullName>
    </submittedName>
</protein>
<organism evidence="2 3">
    <name type="scientific">Kitasatospora purpeofusca</name>
    <dbReference type="NCBI Taxonomy" id="67352"/>
    <lineage>
        <taxon>Bacteria</taxon>
        <taxon>Bacillati</taxon>
        <taxon>Actinomycetota</taxon>
        <taxon>Actinomycetes</taxon>
        <taxon>Kitasatosporales</taxon>
        <taxon>Streptomycetaceae</taxon>
        <taxon>Kitasatospora</taxon>
    </lineage>
</organism>
<sequence>MRARRAWRVWRAAAGAAALVLGIGAAPAAAAGLRPTWTVAVVDQASRRVLVLGAERPAALSVLGGPDRQLLWSWSADAAPDLADLDPGRTWAMPDEAKSRVRHGRRYLVTTASGGLAAVVDTTTGATVWAVDTGSANPHSAELLPDGNVAVAASGGGWVRLYAASLGPRSTAYAEYRLPGAHGVQWDARTRLLWALGDDTLTALRVGGTSAAPTLIVERSVPLPERGGHDLAPVLASPGRFWVSTTAHLWRFDPAADRFTRIRLADERAERDIKSVGDEPGTGRLLTAAPDHAGPCTWCTSVLTLHRPDGVRYLPGAQLYKARWWTSWGSGA</sequence>
<evidence type="ECO:0000256" key="1">
    <source>
        <dbReference type="SAM" id="SignalP"/>
    </source>
</evidence>
<dbReference type="Pfam" id="PF20138">
    <property type="entry name" value="DUF6528"/>
    <property type="match status" value="1"/>
</dbReference>